<dbReference type="CDD" id="cd07361">
    <property type="entry name" value="MEMO_like"/>
    <property type="match status" value="1"/>
</dbReference>
<feature type="region of interest" description="Disordered" evidence="2">
    <location>
        <begin position="79"/>
        <end position="99"/>
    </location>
</feature>
<name>A0A7R9VEX5_9STRA</name>
<gene>
    <name evidence="3" type="ORF">TDUB1175_LOCUS774</name>
</gene>
<accession>A0A7R9VEX5</accession>
<dbReference type="InterPro" id="IPR002737">
    <property type="entry name" value="MEMO1_fam"/>
</dbReference>
<dbReference type="Gene3D" id="3.40.830.10">
    <property type="entry name" value="LigB-like"/>
    <property type="match status" value="1"/>
</dbReference>
<dbReference type="EMBL" id="HBED01001525">
    <property type="protein sequence ID" value="CAD8291954.1"/>
    <property type="molecule type" value="Transcribed_RNA"/>
</dbReference>
<evidence type="ECO:0000256" key="1">
    <source>
        <dbReference type="ARBA" id="ARBA00006315"/>
    </source>
</evidence>
<protein>
    <recommendedName>
        <fullName evidence="4">Protein MEMO1</fullName>
    </recommendedName>
</protein>
<dbReference type="Pfam" id="PF01875">
    <property type="entry name" value="Memo"/>
    <property type="match status" value="1"/>
</dbReference>
<dbReference type="NCBIfam" id="TIGR04336">
    <property type="entry name" value="AmmeMemoSam_B"/>
    <property type="match status" value="1"/>
</dbReference>
<organism evidence="3">
    <name type="scientific">Pseudictyota dubia</name>
    <dbReference type="NCBI Taxonomy" id="2749911"/>
    <lineage>
        <taxon>Eukaryota</taxon>
        <taxon>Sar</taxon>
        <taxon>Stramenopiles</taxon>
        <taxon>Ochrophyta</taxon>
        <taxon>Bacillariophyta</taxon>
        <taxon>Mediophyceae</taxon>
        <taxon>Biddulphiophycidae</taxon>
        <taxon>Eupodiscales</taxon>
        <taxon>Odontellaceae</taxon>
        <taxon>Pseudictyota</taxon>
    </lineage>
</organism>
<feature type="compositionally biased region" description="Low complexity" evidence="2">
    <location>
        <begin position="1"/>
        <end position="31"/>
    </location>
</feature>
<evidence type="ECO:0000256" key="2">
    <source>
        <dbReference type="SAM" id="MobiDB-lite"/>
    </source>
</evidence>
<reference evidence="3" key="1">
    <citation type="submission" date="2021-01" db="EMBL/GenBank/DDBJ databases">
        <authorList>
            <person name="Corre E."/>
            <person name="Pelletier E."/>
            <person name="Niang G."/>
            <person name="Scheremetjew M."/>
            <person name="Finn R."/>
            <person name="Kale V."/>
            <person name="Holt S."/>
            <person name="Cochrane G."/>
            <person name="Meng A."/>
            <person name="Brown T."/>
            <person name="Cohen L."/>
        </authorList>
    </citation>
    <scope>NUCLEOTIDE SEQUENCE</scope>
    <source>
        <strain evidence="3">CCMP147</strain>
    </source>
</reference>
<dbReference type="PANTHER" id="PTHR11060">
    <property type="entry name" value="PROTEIN MEMO1"/>
    <property type="match status" value="1"/>
</dbReference>
<dbReference type="HAMAP" id="MF_00055">
    <property type="entry name" value="MEMO1"/>
    <property type="match status" value="1"/>
</dbReference>
<dbReference type="PANTHER" id="PTHR11060:SF0">
    <property type="entry name" value="PROTEIN MEMO1"/>
    <property type="match status" value="1"/>
</dbReference>
<sequence length="386" mass="41547">MGTSSSSHPSTSAAALLSRRSASARSSSGESGARGGGRDQKLSSSRGSSEYVRRAHHAGSWYDSSSSVLDSQLSEYLRDASDDRGTEGGSARAPGMVGRPRALVSPHAGFRYSGPTAAYAYLALREALSLRRGEGRPMTIVVLHPSHHVRLDGCAVSGATVLETPIANLNVDSSLRSELLSTGDFLTMDRHIDEAEHSGEMQYPYIAKAIVDAAQGRGGGDRDNAISECRVLPIMVGALGTSAERRYGRIMAPFLSRSDVFTVVSSDFCHWGRRFGYVPNGEGSPIRHNDIADYIEWLDRQGMEQIEMQQPGAFADYLRKYSNTICGRHPIGVWLHAVTANQEAGTESVDVKFVQYAQSGRVKSMDESSVSYASAVARMSTSGGKN</sequence>
<dbReference type="AlphaFoldDB" id="A0A7R9VEX5"/>
<comment type="similarity">
    <text evidence="1">Belongs to the MEMO1 family.</text>
</comment>
<feature type="region of interest" description="Disordered" evidence="2">
    <location>
        <begin position="1"/>
        <end position="50"/>
    </location>
</feature>
<evidence type="ECO:0008006" key="4">
    <source>
        <dbReference type="Google" id="ProtNLM"/>
    </source>
</evidence>
<proteinExistence type="inferred from homology"/>
<evidence type="ECO:0000313" key="3">
    <source>
        <dbReference type="EMBL" id="CAD8291954.1"/>
    </source>
</evidence>